<evidence type="ECO:0000256" key="10">
    <source>
        <dbReference type="ARBA" id="ARBA00023136"/>
    </source>
</evidence>
<sequence length="694" mass="78540">MRSLFLLSLLNLIIRVLAAGSKGTDDIIVKGCASYMTLGFSWNFCKKINKKQRVACFCPQSEWLDSVVACIDGLDDDPTNLNFHLKALKAYCKKGNVTTDQISSAQNHVGNLAMLNTSINSYKPRKVTTAFKLPVSQYRWGLNAYSVTQNTTDKATTYGIGMMCFWYGIVLIRSVFHWTRNFFPTLPHKLDNKATRLIRKSICCPPLLTFHHSTPATLGKSSVGTFFTFNLPTRQSAFIVLCYVAINLALLFAGLDIVEYNYNYDSWSAQYSKFLSVRSGWLVVYTLPVMFLFAGRNNFMIHMTGWPLDEFNVFHKWLGRCCFLNLVVHAGTYSYVRIHGGRYNSMWSTPYWQWGIAAIFFAGPMVFLATHWFRKLSYEIFLVIHILCAIGFVVAGYYHLDVLKEDIRVYYAVWAIWAFDRAARLGRVLVASPFSRATVTYHSNGNTLELTINYSKLWKVPPGSYVFVHIVQPTFFWESHPFSMMQGVEEDHKGSIKLFCRGLDGMTKRMIKKCLQNNGSFETYVWLDGPYHQYINTSAFSEAFFIAGGIGITAPFSYVQGHISKGFKDITVHWGIRDTAPLEWFADEISYMLDHGVQLYVHVGDETPIPSSNASFVSQGKEKATMSVLGRVELKQGRMDIMNIVTAAANNASGPLAILTCGPGPVNDLSRQAVVSNLTTSPHYIEYFEESFSW</sequence>
<dbReference type="Pfam" id="PF08030">
    <property type="entry name" value="NAD_binding_6"/>
    <property type="match status" value="1"/>
</dbReference>
<accession>A0A2T0FIH8</accession>
<feature type="transmembrane region" description="Helical" evidence="11">
    <location>
        <begin position="237"/>
        <end position="255"/>
    </location>
</feature>
<dbReference type="STRING" id="45607.A0A2T0FIH8"/>
<keyword evidence="9" id="KW-0406">Ion transport</keyword>
<dbReference type="PANTHER" id="PTHR32361:SF9">
    <property type="entry name" value="FERRIC REDUCTASE TRANSMEMBRANE COMPONENT 3-RELATED"/>
    <property type="match status" value="1"/>
</dbReference>
<dbReference type="InterPro" id="IPR013112">
    <property type="entry name" value="FAD-bd_8"/>
</dbReference>
<keyword evidence="2" id="KW-0813">Transport</keyword>
<gene>
    <name evidence="16" type="ORF">B9G98_02418</name>
</gene>
<feature type="transmembrane region" description="Helical" evidence="11">
    <location>
        <begin position="351"/>
        <end position="373"/>
    </location>
</feature>
<dbReference type="PANTHER" id="PTHR32361">
    <property type="entry name" value="FERRIC/CUPRIC REDUCTASE TRANSMEMBRANE COMPONENT"/>
    <property type="match status" value="1"/>
</dbReference>
<dbReference type="GO" id="GO:0000293">
    <property type="term" value="F:ferric-chelate reductase activity"/>
    <property type="evidence" value="ECO:0007669"/>
    <property type="project" value="UniProtKB-ARBA"/>
</dbReference>
<dbReference type="RefSeq" id="XP_024664743.1">
    <property type="nucleotide sequence ID" value="XM_024808975.1"/>
</dbReference>
<feature type="chain" id="PRO_5015473896" evidence="12">
    <location>
        <begin position="19"/>
        <end position="694"/>
    </location>
</feature>
<keyword evidence="17" id="KW-1185">Reference proteome</keyword>
<protein>
    <submittedName>
        <fullName evidence="16">Ferric/cupric reductase transmembrane component 1</fullName>
    </submittedName>
</protein>
<feature type="signal peptide" evidence="12">
    <location>
        <begin position="1"/>
        <end position="18"/>
    </location>
</feature>
<dbReference type="InterPro" id="IPR039261">
    <property type="entry name" value="FNR_nucleotide-bd"/>
</dbReference>
<feature type="transmembrane region" description="Helical" evidence="11">
    <location>
        <begin position="275"/>
        <end position="296"/>
    </location>
</feature>
<evidence type="ECO:0000256" key="6">
    <source>
        <dbReference type="ARBA" id="ARBA00022982"/>
    </source>
</evidence>
<evidence type="ECO:0000256" key="1">
    <source>
        <dbReference type="ARBA" id="ARBA00004141"/>
    </source>
</evidence>
<evidence type="ECO:0000259" key="13">
    <source>
        <dbReference type="Pfam" id="PF01794"/>
    </source>
</evidence>
<feature type="transmembrane region" description="Helical" evidence="11">
    <location>
        <begin position="317"/>
        <end position="336"/>
    </location>
</feature>
<dbReference type="OrthoDB" id="167398at2759"/>
<keyword evidence="4 11" id="KW-0812">Transmembrane</keyword>
<evidence type="ECO:0000256" key="12">
    <source>
        <dbReference type="SAM" id="SignalP"/>
    </source>
</evidence>
<evidence type="ECO:0000256" key="7">
    <source>
        <dbReference type="ARBA" id="ARBA00022989"/>
    </source>
</evidence>
<dbReference type="Gene3D" id="3.40.50.80">
    <property type="entry name" value="Nucleotide-binding domain of ferredoxin-NADP reductase (FNR) module"/>
    <property type="match status" value="1"/>
</dbReference>
<keyword evidence="3" id="KW-0285">Flavoprotein</keyword>
<dbReference type="SUPFAM" id="SSF52343">
    <property type="entry name" value="Ferredoxin reductase-like, C-terminal NADP-linked domain"/>
    <property type="match status" value="1"/>
</dbReference>
<comment type="caution">
    <text evidence="16">The sequence shown here is derived from an EMBL/GenBank/DDBJ whole genome shotgun (WGS) entry which is preliminary data.</text>
</comment>
<dbReference type="GO" id="GO:0006879">
    <property type="term" value="P:intracellular iron ion homeostasis"/>
    <property type="evidence" value="ECO:0007669"/>
    <property type="project" value="TreeGrafter"/>
</dbReference>
<evidence type="ECO:0000256" key="4">
    <source>
        <dbReference type="ARBA" id="ARBA00022692"/>
    </source>
</evidence>
<dbReference type="InterPro" id="IPR013130">
    <property type="entry name" value="Fe3_Rdtase_TM_dom"/>
</dbReference>
<evidence type="ECO:0000256" key="8">
    <source>
        <dbReference type="ARBA" id="ARBA00023002"/>
    </source>
</evidence>
<proteinExistence type="predicted"/>
<feature type="domain" description="Ferric oxidoreductase" evidence="13">
    <location>
        <begin position="279"/>
        <end position="395"/>
    </location>
</feature>
<keyword evidence="5" id="KW-0274">FAD</keyword>
<keyword evidence="6" id="KW-0249">Electron transport</keyword>
<dbReference type="GO" id="GO:0015677">
    <property type="term" value="P:copper ion import"/>
    <property type="evidence" value="ECO:0007669"/>
    <property type="project" value="TreeGrafter"/>
</dbReference>
<dbReference type="CDD" id="cd06186">
    <property type="entry name" value="NOX_Duox_like_FAD_NADP"/>
    <property type="match status" value="1"/>
</dbReference>
<dbReference type="EMBL" id="NDIQ01000021">
    <property type="protein sequence ID" value="PRT54798.1"/>
    <property type="molecule type" value="Genomic_DNA"/>
</dbReference>
<dbReference type="AlphaFoldDB" id="A0A2T0FIH8"/>
<reference evidence="16 17" key="1">
    <citation type="submission" date="2017-04" db="EMBL/GenBank/DDBJ databases">
        <title>Genome sequencing of [Candida] sorbophila.</title>
        <authorList>
            <person name="Ahn J.O."/>
        </authorList>
    </citation>
    <scope>NUCLEOTIDE SEQUENCE [LARGE SCALE GENOMIC DNA]</scope>
    <source>
        <strain evidence="16 17">DS02</strain>
    </source>
</reference>
<feature type="transmembrane region" description="Helical" evidence="11">
    <location>
        <begin position="380"/>
        <end position="400"/>
    </location>
</feature>
<dbReference type="InterPro" id="IPR013121">
    <property type="entry name" value="Fe_red_NAD-bd_6"/>
</dbReference>
<evidence type="ECO:0000256" key="9">
    <source>
        <dbReference type="ARBA" id="ARBA00023065"/>
    </source>
</evidence>
<dbReference type="GO" id="GO:0005886">
    <property type="term" value="C:plasma membrane"/>
    <property type="evidence" value="ECO:0007669"/>
    <property type="project" value="TreeGrafter"/>
</dbReference>
<dbReference type="Pfam" id="PF08022">
    <property type="entry name" value="FAD_binding_8"/>
    <property type="match status" value="1"/>
</dbReference>
<dbReference type="GeneID" id="36516166"/>
<name>A0A2T0FIH8_9ASCO</name>
<evidence type="ECO:0000256" key="2">
    <source>
        <dbReference type="ARBA" id="ARBA00022448"/>
    </source>
</evidence>
<comment type="subcellular location">
    <subcellularLocation>
        <location evidence="1">Membrane</location>
        <topology evidence="1">Multi-pass membrane protein</topology>
    </subcellularLocation>
</comment>
<dbReference type="SFLD" id="SFLDS00052">
    <property type="entry name" value="Ferric_Reductase_Domain"/>
    <property type="match status" value="1"/>
</dbReference>
<dbReference type="InterPro" id="IPR051410">
    <property type="entry name" value="Ferric/Cupric_Reductase"/>
</dbReference>
<dbReference type="Pfam" id="PF01794">
    <property type="entry name" value="Ferric_reduct"/>
    <property type="match status" value="1"/>
</dbReference>
<feature type="transmembrane region" description="Helical" evidence="11">
    <location>
        <begin position="158"/>
        <end position="176"/>
    </location>
</feature>
<evidence type="ECO:0000259" key="15">
    <source>
        <dbReference type="Pfam" id="PF08030"/>
    </source>
</evidence>
<keyword evidence="12" id="KW-0732">Signal</keyword>
<evidence type="ECO:0000313" key="17">
    <source>
        <dbReference type="Proteomes" id="UP000238350"/>
    </source>
</evidence>
<feature type="domain" description="Ferric reductase NAD binding" evidence="15">
    <location>
        <begin position="544"/>
        <end position="674"/>
    </location>
</feature>
<organism evidence="16 17">
    <name type="scientific">Wickerhamiella sorbophila</name>
    <dbReference type="NCBI Taxonomy" id="45607"/>
    <lineage>
        <taxon>Eukaryota</taxon>
        <taxon>Fungi</taxon>
        <taxon>Dikarya</taxon>
        <taxon>Ascomycota</taxon>
        <taxon>Saccharomycotina</taxon>
        <taxon>Dipodascomycetes</taxon>
        <taxon>Dipodascales</taxon>
        <taxon>Trichomonascaceae</taxon>
        <taxon>Wickerhamiella</taxon>
    </lineage>
</organism>
<keyword evidence="10 11" id="KW-0472">Membrane</keyword>
<evidence type="ECO:0000256" key="3">
    <source>
        <dbReference type="ARBA" id="ARBA00022630"/>
    </source>
</evidence>
<evidence type="ECO:0000313" key="16">
    <source>
        <dbReference type="EMBL" id="PRT54798.1"/>
    </source>
</evidence>
<evidence type="ECO:0000256" key="5">
    <source>
        <dbReference type="ARBA" id="ARBA00022827"/>
    </source>
</evidence>
<evidence type="ECO:0000256" key="11">
    <source>
        <dbReference type="SAM" id="Phobius"/>
    </source>
</evidence>
<evidence type="ECO:0000259" key="14">
    <source>
        <dbReference type="Pfam" id="PF08022"/>
    </source>
</evidence>
<keyword evidence="7 11" id="KW-1133">Transmembrane helix</keyword>
<keyword evidence="8" id="KW-0560">Oxidoreductase</keyword>
<dbReference type="Proteomes" id="UP000238350">
    <property type="component" value="Unassembled WGS sequence"/>
</dbReference>
<feature type="domain" description="FAD-binding 8" evidence="14">
    <location>
        <begin position="438"/>
        <end position="532"/>
    </location>
</feature>
<dbReference type="SFLD" id="SFLDG01168">
    <property type="entry name" value="Ferric_reductase_subgroup_(FRE"/>
    <property type="match status" value="1"/>
</dbReference>
<dbReference type="GO" id="GO:0006826">
    <property type="term" value="P:iron ion transport"/>
    <property type="evidence" value="ECO:0007669"/>
    <property type="project" value="TreeGrafter"/>
</dbReference>